<dbReference type="EMBL" id="AZDA01000121">
    <property type="protein sequence ID" value="KRK33171.1"/>
    <property type="molecule type" value="Genomic_DNA"/>
</dbReference>
<dbReference type="Pfam" id="PF01177">
    <property type="entry name" value="Asp_Glu_race"/>
    <property type="match status" value="1"/>
</dbReference>
<dbReference type="SUPFAM" id="SSF53681">
    <property type="entry name" value="Aspartate/glutamate racemase"/>
    <property type="match status" value="2"/>
</dbReference>
<evidence type="ECO:0000313" key="4">
    <source>
        <dbReference type="Proteomes" id="UP000051461"/>
    </source>
</evidence>
<dbReference type="PANTHER" id="PTHR21198:SF7">
    <property type="entry name" value="ASPARTATE-GLUTAMATE RACEMASE FAMILY"/>
    <property type="match status" value="1"/>
</dbReference>
<keyword evidence="2" id="KW-0413">Isomerase</keyword>
<dbReference type="RefSeq" id="WP_057905518.1">
    <property type="nucleotide sequence ID" value="NZ_AZDA01000121.1"/>
</dbReference>
<dbReference type="Proteomes" id="UP000051461">
    <property type="component" value="Unassembled WGS sequence"/>
</dbReference>
<dbReference type="NCBIfam" id="TIGR00035">
    <property type="entry name" value="asp_race"/>
    <property type="match status" value="1"/>
</dbReference>
<dbReference type="STRING" id="1423726.FC07_GL001426"/>
<dbReference type="AlphaFoldDB" id="A0A0R1GL38"/>
<dbReference type="PATRIC" id="fig|1423726.3.peg.1477"/>
<proteinExistence type="inferred from homology"/>
<accession>A0A0R1GL38</accession>
<sequence>MKQFFSILGGMGTSATESFIRILNQRTPANNDQEYLNYILVNHASVPDRTAYILDHQQQNFLPELLDDVRQQNLLKPDFMVMVCNTAHYFYDELAAASDVPFLNMPVETVKEIQTKFPQAKRIGVAATRGTIGSGIYQKVIQDAGLTEIVPAPAIQDDIDELIYHQIKEERGKVDPALYHGILQKMLTEQNVDVIILGCTELSLAQELAPTDQFPLADAQSIIADRTLALAAKLQHKPY</sequence>
<protein>
    <submittedName>
        <fullName evidence="3">Aspartate racemase</fullName>
    </submittedName>
</protein>
<organism evidence="3 4">
    <name type="scientific">Loigolactobacillus bifermentans DSM 20003</name>
    <dbReference type="NCBI Taxonomy" id="1423726"/>
    <lineage>
        <taxon>Bacteria</taxon>
        <taxon>Bacillati</taxon>
        <taxon>Bacillota</taxon>
        <taxon>Bacilli</taxon>
        <taxon>Lactobacillales</taxon>
        <taxon>Lactobacillaceae</taxon>
        <taxon>Loigolactobacillus</taxon>
    </lineage>
</organism>
<evidence type="ECO:0000313" key="3">
    <source>
        <dbReference type="EMBL" id="KRK33171.1"/>
    </source>
</evidence>
<dbReference type="InterPro" id="IPR015942">
    <property type="entry name" value="Asp/Glu/hydantoin_racemase"/>
</dbReference>
<reference evidence="3 4" key="1">
    <citation type="journal article" date="2015" name="Genome Announc.">
        <title>Expanding the biotechnology potential of lactobacilli through comparative genomics of 213 strains and associated genera.</title>
        <authorList>
            <person name="Sun Z."/>
            <person name="Harris H.M."/>
            <person name="McCann A."/>
            <person name="Guo C."/>
            <person name="Argimon S."/>
            <person name="Zhang W."/>
            <person name="Yang X."/>
            <person name="Jeffery I.B."/>
            <person name="Cooney J.C."/>
            <person name="Kagawa T.F."/>
            <person name="Liu W."/>
            <person name="Song Y."/>
            <person name="Salvetti E."/>
            <person name="Wrobel A."/>
            <person name="Rasinkangas P."/>
            <person name="Parkhill J."/>
            <person name="Rea M.C."/>
            <person name="O'Sullivan O."/>
            <person name="Ritari J."/>
            <person name="Douillard F.P."/>
            <person name="Paul Ross R."/>
            <person name="Yang R."/>
            <person name="Briner A.E."/>
            <person name="Felis G.E."/>
            <person name="de Vos W.M."/>
            <person name="Barrangou R."/>
            <person name="Klaenhammer T.R."/>
            <person name="Caufield P.W."/>
            <person name="Cui Y."/>
            <person name="Zhang H."/>
            <person name="O'Toole P.W."/>
        </authorList>
    </citation>
    <scope>NUCLEOTIDE SEQUENCE [LARGE SCALE GENOMIC DNA]</scope>
    <source>
        <strain evidence="3 4">DSM 20003</strain>
    </source>
</reference>
<evidence type="ECO:0000256" key="1">
    <source>
        <dbReference type="ARBA" id="ARBA00007847"/>
    </source>
</evidence>
<dbReference type="PROSITE" id="PS00923">
    <property type="entry name" value="ASP_GLU_RACEMASE_1"/>
    <property type="match status" value="1"/>
</dbReference>
<evidence type="ECO:0000256" key="2">
    <source>
        <dbReference type="ARBA" id="ARBA00023235"/>
    </source>
</evidence>
<dbReference type="InterPro" id="IPR004380">
    <property type="entry name" value="Asp_race"/>
</dbReference>
<dbReference type="Gene3D" id="3.40.50.1860">
    <property type="match status" value="2"/>
</dbReference>
<dbReference type="PANTHER" id="PTHR21198">
    <property type="entry name" value="GLUTAMATE RACEMASE"/>
    <property type="match status" value="1"/>
</dbReference>
<keyword evidence="4" id="KW-1185">Reference proteome</keyword>
<dbReference type="OrthoDB" id="9803739at2"/>
<comment type="similarity">
    <text evidence="1">Belongs to the aspartate/glutamate racemases family.</text>
</comment>
<name>A0A0R1GL38_9LACO</name>
<dbReference type="InterPro" id="IPR018187">
    <property type="entry name" value="Asp/Glu_racemase_AS_1"/>
</dbReference>
<dbReference type="InterPro" id="IPR001920">
    <property type="entry name" value="Asp/Glu_race"/>
</dbReference>
<gene>
    <name evidence="3" type="ORF">FC07_GL001426</name>
</gene>
<dbReference type="GO" id="GO:0047661">
    <property type="term" value="F:amino-acid racemase activity"/>
    <property type="evidence" value="ECO:0007669"/>
    <property type="project" value="InterPro"/>
</dbReference>
<comment type="caution">
    <text evidence="3">The sequence shown here is derived from an EMBL/GenBank/DDBJ whole genome shotgun (WGS) entry which is preliminary data.</text>
</comment>